<feature type="domain" description="DUF5672" evidence="1">
    <location>
        <begin position="87"/>
        <end position="223"/>
    </location>
</feature>
<gene>
    <name evidence="2" type="ORF">1_206</name>
</gene>
<accession>A0A5B8IP05</accession>
<sequence>MIKSIIFILFVFLILNNSFLNEKFTQKEKLDVAVIVEPREHKYLIPVVLNFIENLPNETQIQIFHGTKNINFIKNGLNKYIKSGKIKMNNLGKENIDRNYYSDMFTSSEFWHKIKGENILIFQTDSCLCSKPLKNINYYVNLGYGYIGGPLNEKYIYQNGGFSLRKKSKMLEAINTKKKGENTWPCDKWFSVNKKNIVNPAPINIAKDFAIERVFSKGPIGVHKPWFFLKKKELNELKKNCPEINKIFGK</sequence>
<organism evidence="2">
    <name type="scientific">Mimiviridae sp. ChoanoV1</name>
    <dbReference type="NCBI Taxonomy" id="2596887"/>
    <lineage>
        <taxon>Viruses</taxon>
        <taxon>Varidnaviria</taxon>
        <taxon>Bamfordvirae</taxon>
        <taxon>Nucleocytoviricota</taxon>
        <taxon>Megaviricetes</taxon>
        <taxon>Imitervirales</taxon>
        <taxon>Schizomimiviridae</taxon>
    </lineage>
</organism>
<dbReference type="Pfam" id="PF18922">
    <property type="entry name" value="DUF5672"/>
    <property type="match status" value="1"/>
</dbReference>
<evidence type="ECO:0000259" key="1">
    <source>
        <dbReference type="Pfam" id="PF18922"/>
    </source>
</evidence>
<name>A0A5B8IP05_9VIRU</name>
<reference evidence="2" key="1">
    <citation type="submission" date="2018-11" db="EMBL/GenBank/DDBJ databases">
        <title>A distinct lineage of giant viruses engineers rhodopsin photosystems in predatory marine eukaryotes.</title>
        <authorList>
            <person name="Needham D.M."/>
            <person name="Yoshizawa S."/>
            <person name="Hosaka T."/>
            <person name="Poirier C."/>
            <person name="Choi C.-J."/>
            <person name="Hehenberger E."/>
            <person name="Irwin N.A.T."/>
            <person name="Wilken S."/>
            <person name="Yung C.-M."/>
            <person name="Bachy C."/>
            <person name="Kurihara R."/>
            <person name="Nakajima Y."/>
            <person name="Kojima K."/>
            <person name="Kimura-Someya T."/>
            <person name="Leonard G."/>
            <person name="Malmstrom R.R."/>
            <person name="Mende D."/>
            <person name="Olson D.K."/>
            <person name="Sudo Y."/>
            <person name="Sudek S."/>
            <person name="Richards T.A."/>
            <person name="DeLong E.F."/>
            <person name="Keeling P.J."/>
            <person name="Santoro A.E."/>
            <person name="Shirouzu M."/>
            <person name="Iwasaki W."/>
            <person name="Worden A.Z."/>
        </authorList>
    </citation>
    <scope>NUCLEOTIDE SEQUENCE</scope>
</reference>
<proteinExistence type="predicted"/>
<protein>
    <recommendedName>
        <fullName evidence="1">DUF5672 domain-containing protein</fullName>
    </recommendedName>
</protein>
<dbReference type="InterPro" id="IPR043729">
    <property type="entry name" value="DUF5672"/>
</dbReference>
<dbReference type="EMBL" id="MK250085">
    <property type="protein sequence ID" value="QDY51821.1"/>
    <property type="molecule type" value="Genomic_DNA"/>
</dbReference>
<evidence type="ECO:0000313" key="2">
    <source>
        <dbReference type="EMBL" id="QDY51821.1"/>
    </source>
</evidence>